<proteinExistence type="predicted"/>
<dbReference type="Gene3D" id="3.40.50.150">
    <property type="entry name" value="Vaccinia Virus protein VP39"/>
    <property type="match status" value="1"/>
</dbReference>
<accession>A0A1V0S961</accession>
<dbReference type="SUPFAM" id="SSF53335">
    <property type="entry name" value="S-adenosyl-L-methionine-dependent methyltransferases"/>
    <property type="match status" value="1"/>
</dbReference>
<gene>
    <name evidence="1" type="ORF">Catovirus_1_281</name>
</gene>
<sequence>MQSILLKNTGFNVKVKKYDAECCLDRICIIPNLNGYQEIAIILPDELVIPDINAMLIFIKNLEKVFNDLKNNKKTFSLYNEKNQQIILNSQNYAHLDKYLFELKKKTLINYIKDTSFYPIYQCLLVDNIIVKDSDQGCYKSWDNICKLGVEWKNKTVLDIGCFNGYFSTKVYNEGCSNVIGVDIDNTVEKCYRVYCEINKVKHKFYKKDLGKDDISDVCQNKIDITLIFNCLHHIIKKNGKDDVEKNFLEPLTKKTKEFLFEVNQGEIEYIENILLRNNFVLIKKIESHRKTIFGDRMILYYKKL</sequence>
<dbReference type="Pfam" id="PF08003">
    <property type="entry name" value="Methyltransf_9"/>
    <property type="match status" value="1"/>
</dbReference>
<evidence type="ECO:0008006" key="2">
    <source>
        <dbReference type="Google" id="ProtNLM"/>
    </source>
</evidence>
<name>A0A1V0S961_9VIRU</name>
<dbReference type="InterPro" id="IPR029063">
    <property type="entry name" value="SAM-dependent_MTases_sf"/>
</dbReference>
<organism evidence="1">
    <name type="scientific">Catovirus CTV1</name>
    <dbReference type="NCBI Taxonomy" id="1977631"/>
    <lineage>
        <taxon>Viruses</taxon>
        <taxon>Varidnaviria</taxon>
        <taxon>Bamfordvirae</taxon>
        <taxon>Nucleocytoviricota</taxon>
        <taxon>Megaviricetes</taxon>
        <taxon>Imitervirales</taxon>
        <taxon>Mimiviridae</taxon>
        <taxon>Klosneuvirinae</taxon>
        <taxon>Catovirus</taxon>
    </lineage>
</organism>
<dbReference type="CDD" id="cd02440">
    <property type="entry name" value="AdoMet_MTases"/>
    <property type="match status" value="1"/>
</dbReference>
<dbReference type="EMBL" id="KY684083">
    <property type="protein sequence ID" value="ARF08231.1"/>
    <property type="molecule type" value="Genomic_DNA"/>
</dbReference>
<protein>
    <recommendedName>
        <fullName evidence="2">Methyltransferase</fullName>
    </recommendedName>
</protein>
<evidence type="ECO:0000313" key="1">
    <source>
        <dbReference type="EMBL" id="ARF08231.1"/>
    </source>
</evidence>
<dbReference type="InterPro" id="IPR027555">
    <property type="entry name" value="Mo5U34_MeTrfas-like"/>
</dbReference>
<reference evidence="1" key="1">
    <citation type="journal article" date="2017" name="Science">
        <title>Giant viruses with an expanded complement of translation system components.</title>
        <authorList>
            <person name="Schulz F."/>
            <person name="Yutin N."/>
            <person name="Ivanova N.N."/>
            <person name="Ortega D.R."/>
            <person name="Lee T.K."/>
            <person name="Vierheilig J."/>
            <person name="Daims H."/>
            <person name="Horn M."/>
            <person name="Wagner M."/>
            <person name="Jensen G.J."/>
            <person name="Kyrpides N.C."/>
            <person name="Koonin E.V."/>
            <person name="Woyke T."/>
        </authorList>
    </citation>
    <scope>NUCLEOTIDE SEQUENCE</scope>
    <source>
        <strain evidence="1">CTV1</strain>
    </source>
</reference>